<keyword evidence="2 5" id="KW-0732">Signal</keyword>
<evidence type="ECO:0000256" key="2">
    <source>
        <dbReference type="ARBA" id="ARBA00022729"/>
    </source>
</evidence>
<feature type="chain" id="PRO_5003656272" description="Egg-lysin" evidence="5">
    <location>
        <begin position="21"/>
        <end position="156"/>
    </location>
</feature>
<dbReference type="GO" id="GO:0007338">
    <property type="term" value="P:single fertilization"/>
    <property type="evidence" value="ECO:0007669"/>
    <property type="project" value="UniProtKB-KW"/>
</dbReference>
<protein>
    <recommendedName>
        <fullName evidence="1">Egg-lysin</fullName>
    </recommendedName>
    <alternativeName>
        <fullName evidence="4">Sperm-lysin</fullName>
    </alternativeName>
</protein>
<organism evidence="6">
    <name type="scientific">Tegula regina</name>
    <dbReference type="NCBI Taxonomy" id="80357"/>
    <lineage>
        <taxon>Eukaryota</taxon>
        <taxon>Metazoa</taxon>
        <taxon>Spiralia</taxon>
        <taxon>Lophotrochozoa</taxon>
        <taxon>Mollusca</taxon>
        <taxon>Gastropoda</taxon>
        <taxon>Vetigastropoda</taxon>
        <taxon>Trochida</taxon>
        <taxon>Trochoidea</taxon>
        <taxon>Tegulidae</taxon>
        <taxon>Tegula</taxon>
    </lineage>
</organism>
<accession>I2BK17</accession>
<feature type="signal peptide" evidence="5">
    <location>
        <begin position="1"/>
        <end position="20"/>
    </location>
</feature>
<evidence type="ECO:0000313" key="6">
    <source>
        <dbReference type="EMBL" id="AFJ54363.1"/>
    </source>
</evidence>
<dbReference type="Gene3D" id="1.20.150.10">
    <property type="entry name" value="Fertilization protein"/>
    <property type="match status" value="1"/>
</dbReference>
<dbReference type="PRINTS" id="PR01882">
    <property type="entry name" value="LYSIN"/>
</dbReference>
<dbReference type="EMBL" id="JQ182411">
    <property type="protein sequence ID" value="AFJ54363.1"/>
    <property type="molecule type" value="mRNA"/>
</dbReference>
<dbReference type="AlphaFoldDB" id="I2BK17"/>
<proteinExistence type="evidence at transcript level"/>
<evidence type="ECO:0000256" key="3">
    <source>
        <dbReference type="ARBA" id="ARBA00023279"/>
    </source>
</evidence>
<name>I2BK17_9VEST</name>
<dbReference type="InterPro" id="IPR001379">
    <property type="entry name" value="Egg_lysin"/>
</dbReference>
<dbReference type="CDD" id="cd00243">
    <property type="entry name" value="Lysin-Sp18"/>
    <property type="match status" value="1"/>
</dbReference>
<dbReference type="InterPro" id="IPR035916">
    <property type="entry name" value="Egg_lysin_sf"/>
</dbReference>
<evidence type="ECO:0000256" key="4">
    <source>
        <dbReference type="ARBA" id="ARBA00029785"/>
    </source>
</evidence>
<reference evidence="6" key="1">
    <citation type="journal article" date="2012" name="Evolution">
        <title>The tegula tango: a coevolutionary dance of interacting, positively selected sperm and egg proteins.</title>
        <authorList>
            <person name="Hellberg M.E."/>
            <person name="Dennis A.B."/>
            <person name="Arbour-Reily P."/>
            <person name="Aagaard J.E."/>
            <person name="Swanson W.J."/>
        </authorList>
    </citation>
    <scope>NUCLEOTIDE SEQUENCE</scope>
</reference>
<evidence type="ECO:0000256" key="1">
    <source>
        <dbReference type="ARBA" id="ARBA00020186"/>
    </source>
</evidence>
<dbReference type="SUPFAM" id="SSF47082">
    <property type="entry name" value="Fertilization protein"/>
    <property type="match status" value="1"/>
</dbReference>
<feature type="non-terminal residue" evidence="6">
    <location>
        <position position="1"/>
    </location>
</feature>
<evidence type="ECO:0000256" key="5">
    <source>
        <dbReference type="SAM" id="SignalP"/>
    </source>
</evidence>
<keyword evidence="3" id="KW-0278">Fertilization</keyword>
<sequence length="156" mass="18048">GAVVCFVATIAALQWTDVCGSRPQVTVLSNKDFGRTNNGIIKTGIIKEMDHKAAMYVRKHPSARPYEPFMKYMNKQKLYTTWNNWSTWCAKEIAKMGRKPNSRDYENLGRRLGKLAYMDFAYSVVARLRMQLNPAQRRFLYIKPADLPVRTVGKYF</sequence>
<dbReference type="Pfam" id="PF01303">
    <property type="entry name" value="Egg_lysin"/>
    <property type="match status" value="1"/>
</dbReference>